<keyword evidence="3" id="KW-1185">Reference proteome</keyword>
<evidence type="ECO:0000313" key="2">
    <source>
        <dbReference type="EMBL" id="SDF18910.1"/>
    </source>
</evidence>
<gene>
    <name evidence="2" type="ORF">SAMN05421855_10847</name>
</gene>
<name>A0A1G7J1W2_9FLAO</name>
<evidence type="ECO:0008006" key="4">
    <source>
        <dbReference type="Google" id="ProtNLM"/>
    </source>
</evidence>
<dbReference type="AlphaFoldDB" id="A0A1G7J1W2"/>
<organism evidence="2 3">
    <name type="scientific">Ulvibacter litoralis</name>
    <dbReference type="NCBI Taxonomy" id="227084"/>
    <lineage>
        <taxon>Bacteria</taxon>
        <taxon>Pseudomonadati</taxon>
        <taxon>Bacteroidota</taxon>
        <taxon>Flavobacteriia</taxon>
        <taxon>Flavobacteriales</taxon>
        <taxon>Flavobacteriaceae</taxon>
        <taxon>Ulvibacter</taxon>
    </lineage>
</organism>
<keyword evidence="1" id="KW-1133">Transmembrane helix</keyword>
<feature type="transmembrane region" description="Helical" evidence="1">
    <location>
        <begin position="115"/>
        <end position="134"/>
    </location>
</feature>
<keyword evidence="1" id="KW-0812">Transmembrane</keyword>
<dbReference type="Proteomes" id="UP000199321">
    <property type="component" value="Unassembled WGS sequence"/>
</dbReference>
<dbReference type="InterPro" id="IPR009339">
    <property type="entry name" value="DUF998"/>
</dbReference>
<reference evidence="2 3" key="1">
    <citation type="submission" date="2016-10" db="EMBL/GenBank/DDBJ databases">
        <authorList>
            <person name="de Groot N.N."/>
        </authorList>
    </citation>
    <scope>NUCLEOTIDE SEQUENCE [LARGE SCALE GENOMIC DNA]</scope>
    <source>
        <strain evidence="2 3">DSM 16195</strain>
    </source>
</reference>
<accession>A0A1G7J1W2</accession>
<feature type="transmembrane region" description="Helical" evidence="1">
    <location>
        <begin position="78"/>
        <end position="95"/>
    </location>
</feature>
<dbReference type="STRING" id="227084.SAMN05421855_10847"/>
<protein>
    <recommendedName>
        <fullName evidence="4">DUF998 domain-containing protein</fullName>
    </recommendedName>
</protein>
<dbReference type="OrthoDB" id="8478915at2"/>
<keyword evidence="1" id="KW-0472">Membrane</keyword>
<proteinExistence type="predicted"/>
<dbReference type="RefSeq" id="WP_093145322.1">
    <property type="nucleotide sequence ID" value="NZ_BMWO01000006.1"/>
</dbReference>
<feature type="transmembrane region" description="Helical" evidence="1">
    <location>
        <begin position="181"/>
        <end position="204"/>
    </location>
</feature>
<feature type="transmembrane region" description="Helical" evidence="1">
    <location>
        <begin position="44"/>
        <end position="66"/>
    </location>
</feature>
<evidence type="ECO:0000256" key="1">
    <source>
        <dbReference type="SAM" id="Phobius"/>
    </source>
</evidence>
<sequence>MNKLTVTKISAIGFVVLLVILHFINTSVNPIWQPISEYALGNAGWLMQIVFFLLGISFLTLGLYLIKYLPKIGSKIGGVLLVIASLGNFLAGIFNTDPVDTLPEYMTMSGQIHNAAAGLLGFMILATVFITYQFRKQEKLKPFRKNMFVFTIILWGLEFALIAAMGIYLNETNGMITPETPIGWLGRIVIVFCAIWVWSCAHYLQKSNFKN</sequence>
<feature type="transmembrane region" description="Helical" evidence="1">
    <location>
        <begin position="146"/>
        <end position="169"/>
    </location>
</feature>
<evidence type="ECO:0000313" key="3">
    <source>
        <dbReference type="Proteomes" id="UP000199321"/>
    </source>
</evidence>
<dbReference type="EMBL" id="FNBA01000008">
    <property type="protein sequence ID" value="SDF18910.1"/>
    <property type="molecule type" value="Genomic_DNA"/>
</dbReference>
<dbReference type="Pfam" id="PF06197">
    <property type="entry name" value="DUF998"/>
    <property type="match status" value="1"/>
</dbReference>
<feature type="transmembrane region" description="Helical" evidence="1">
    <location>
        <begin position="12"/>
        <end position="32"/>
    </location>
</feature>